<dbReference type="InterPro" id="IPR003770">
    <property type="entry name" value="MLTG-like"/>
</dbReference>
<evidence type="ECO:0000256" key="7">
    <source>
        <dbReference type="HAMAP-Rule" id="MF_02065"/>
    </source>
</evidence>
<keyword evidence="3 7" id="KW-1133">Transmembrane helix</keyword>
<protein>
    <recommendedName>
        <fullName evidence="7">Endolytic murein transglycosylase</fullName>
        <ecNumber evidence="7">4.2.2.29</ecNumber>
    </recommendedName>
    <alternativeName>
        <fullName evidence="7">Peptidoglycan lytic transglycosylase</fullName>
    </alternativeName>
    <alternativeName>
        <fullName evidence="7">Peptidoglycan polymerization terminase</fullName>
    </alternativeName>
</protein>
<dbReference type="AlphaFoldDB" id="A0A895XJ86"/>
<accession>A0A895XJ86</accession>
<keyword evidence="9" id="KW-1185">Reference proteome</keyword>
<dbReference type="PANTHER" id="PTHR30518:SF2">
    <property type="entry name" value="ENDOLYTIC MUREIN TRANSGLYCOSYLASE"/>
    <property type="match status" value="1"/>
</dbReference>
<reference evidence="8" key="1">
    <citation type="submission" date="2021-02" db="EMBL/GenBank/DDBJ databases">
        <title>Natronoglycomyces albus gen. nov., sp. nov, a haloalkaliphilic actinobacterium from a soda solonchak soil.</title>
        <authorList>
            <person name="Sorokin D.Y."/>
            <person name="Khijniak T.V."/>
            <person name="Zakharycheva A.P."/>
            <person name="Boueva O.V."/>
            <person name="Ariskina E.V."/>
            <person name="Hahnke R.L."/>
            <person name="Bunk B."/>
            <person name="Sproer C."/>
            <person name="Schumann P."/>
            <person name="Evtushenko L.I."/>
            <person name="Kublanov I.V."/>
        </authorList>
    </citation>
    <scope>NUCLEOTIDE SEQUENCE</scope>
    <source>
        <strain evidence="8">DSM 106290</strain>
    </source>
</reference>
<evidence type="ECO:0000256" key="2">
    <source>
        <dbReference type="ARBA" id="ARBA00022692"/>
    </source>
</evidence>
<gene>
    <name evidence="7" type="primary">mltG</name>
    <name evidence="8" type="ORF">JQS30_08575</name>
</gene>
<dbReference type="KEGG" id="nav:JQS30_08575"/>
<dbReference type="GO" id="GO:0008932">
    <property type="term" value="F:lytic endotransglycosylase activity"/>
    <property type="evidence" value="ECO:0007669"/>
    <property type="project" value="UniProtKB-UniRule"/>
</dbReference>
<comment type="subcellular location">
    <subcellularLocation>
        <location evidence="7">Cell membrane</location>
        <topology evidence="7">Single-pass membrane protein</topology>
    </subcellularLocation>
</comment>
<dbReference type="Gene3D" id="3.30.1490.480">
    <property type="entry name" value="Endolytic murein transglycosylase"/>
    <property type="match status" value="1"/>
</dbReference>
<feature type="site" description="Important for catalytic activity" evidence="7">
    <location>
        <position position="258"/>
    </location>
</feature>
<name>A0A895XJ86_9ACTN</name>
<evidence type="ECO:0000256" key="1">
    <source>
        <dbReference type="ARBA" id="ARBA00022475"/>
    </source>
</evidence>
<dbReference type="EMBL" id="CP070496">
    <property type="protein sequence ID" value="QSB03882.1"/>
    <property type="molecule type" value="Genomic_DNA"/>
</dbReference>
<keyword evidence="6 7" id="KW-0961">Cell wall biogenesis/degradation</keyword>
<evidence type="ECO:0000256" key="3">
    <source>
        <dbReference type="ARBA" id="ARBA00022989"/>
    </source>
</evidence>
<dbReference type="Proteomes" id="UP000662939">
    <property type="component" value="Chromosome"/>
</dbReference>
<dbReference type="GO" id="GO:0071555">
    <property type="term" value="P:cell wall organization"/>
    <property type="evidence" value="ECO:0007669"/>
    <property type="project" value="UniProtKB-KW"/>
</dbReference>
<evidence type="ECO:0000256" key="5">
    <source>
        <dbReference type="ARBA" id="ARBA00023239"/>
    </source>
</evidence>
<comment type="catalytic activity">
    <reaction evidence="7">
        <text>a peptidoglycan chain = a peptidoglycan chain with N-acetyl-1,6-anhydromuramyl-[peptide] at the reducing end + a peptidoglycan chain with N-acetylglucosamine at the non-reducing end.</text>
        <dbReference type="EC" id="4.2.2.29"/>
    </reaction>
</comment>
<keyword evidence="2 7" id="KW-0812">Transmembrane</keyword>
<keyword evidence="4 7" id="KW-0472">Membrane</keyword>
<evidence type="ECO:0000313" key="9">
    <source>
        <dbReference type="Proteomes" id="UP000662939"/>
    </source>
</evidence>
<keyword evidence="1 7" id="KW-1003">Cell membrane</keyword>
<feature type="transmembrane region" description="Helical" evidence="7">
    <location>
        <begin position="24"/>
        <end position="46"/>
    </location>
</feature>
<evidence type="ECO:0000256" key="4">
    <source>
        <dbReference type="ARBA" id="ARBA00023136"/>
    </source>
</evidence>
<evidence type="ECO:0000313" key="8">
    <source>
        <dbReference type="EMBL" id="QSB03882.1"/>
    </source>
</evidence>
<organism evidence="8 9">
    <name type="scientific">Natronoglycomyces albus</name>
    <dbReference type="NCBI Taxonomy" id="2811108"/>
    <lineage>
        <taxon>Bacteria</taxon>
        <taxon>Bacillati</taxon>
        <taxon>Actinomycetota</taxon>
        <taxon>Actinomycetes</taxon>
        <taxon>Glycomycetales</taxon>
        <taxon>Glycomycetaceae</taxon>
        <taxon>Natronoglycomyces</taxon>
    </lineage>
</organism>
<dbReference type="GO" id="GO:0009252">
    <property type="term" value="P:peptidoglycan biosynthetic process"/>
    <property type="evidence" value="ECO:0007669"/>
    <property type="project" value="UniProtKB-UniRule"/>
</dbReference>
<dbReference type="Pfam" id="PF02618">
    <property type="entry name" value="YceG"/>
    <property type="match status" value="1"/>
</dbReference>
<dbReference type="PANTHER" id="PTHR30518">
    <property type="entry name" value="ENDOLYTIC MUREIN TRANSGLYCOSYLASE"/>
    <property type="match status" value="1"/>
</dbReference>
<comment type="similarity">
    <text evidence="7">Belongs to the transglycosylase MltG family.</text>
</comment>
<keyword evidence="5 7" id="KW-0456">Lyase</keyword>
<dbReference type="GO" id="GO:0005886">
    <property type="term" value="C:plasma membrane"/>
    <property type="evidence" value="ECO:0007669"/>
    <property type="project" value="UniProtKB-SubCell"/>
</dbReference>
<dbReference type="RefSeq" id="WP_213169880.1">
    <property type="nucleotide sequence ID" value="NZ_CP070496.1"/>
</dbReference>
<dbReference type="EC" id="4.2.2.29" evidence="7"/>
<comment type="function">
    <text evidence="7">Functions as a peptidoglycan terminase that cleaves nascent peptidoglycan strands endolytically to terminate their elongation.</text>
</comment>
<proteinExistence type="inferred from homology"/>
<evidence type="ECO:0000256" key="6">
    <source>
        <dbReference type="ARBA" id="ARBA00023316"/>
    </source>
</evidence>
<sequence>MLDKFDDDRDDAPRGHRRSESGKTIVAMAAVIILFGVVAVGGWWGYKTFVGGYGPDYEGDGNGIAVQIEIASGESIAQMGAKLEEADIVLSAQAFVSAASQNDELGSRIQPGIYQMEQEMSAESALRYLADPANRIINGVTLPEGHRIFETFELLSEHTGLPVEDFEEAASDPIARGVDPLWFDDGEGGTYQLSIEGFLYPATYEFPEGATAEEILEQMVAHFNSQMEQMDFYNRVEAMDVPATPMAVLQVAAIIEGESGNLEDDPRIARVMYNRLYHPGAIEEHGCNCLGTEAVWNYGNRLMGIPPIPSGDMDGSEMHDESNPWAVSTRANEGLAPTPIGSPGLNKLEGALEPTPGEDWQYFVTAYPDTGLAIFSDTYAEHQAGTDVARENGIQ</sequence>
<dbReference type="HAMAP" id="MF_02065">
    <property type="entry name" value="MltG"/>
    <property type="match status" value="1"/>
</dbReference>